<reference evidence="2" key="1">
    <citation type="journal article" date="2019" name="Nat. Commun.">
        <title>The genome of broomcorn millet.</title>
        <authorList>
            <person name="Zou C."/>
            <person name="Miki D."/>
            <person name="Li D."/>
            <person name="Tang Q."/>
            <person name="Xiao L."/>
            <person name="Rajput S."/>
            <person name="Deng P."/>
            <person name="Jia W."/>
            <person name="Huang R."/>
            <person name="Zhang M."/>
            <person name="Sun Y."/>
            <person name="Hu J."/>
            <person name="Fu X."/>
            <person name="Schnable P.S."/>
            <person name="Li F."/>
            <person name="Zhang H."/>
            <person name="Feng B."/>
            <person name="Zhu X."/>
            <person name="Liu R."/>
            <person name="Schnable J.C."/>
            <person name="Zhu J.-K."/>
            <person name="Zhang H."/>
        </authorList>
    </citation>
    <scope>NUCLEOTIDE SEQUENCE [LARGE SCALE GENOMIC DNA]</scope>
</reference>
<sequence>MRGYETMPTHDEFQLLQAVTYGPVVVSITVGDRNIDFRHYDGGMYRQWWM</sequence>
<protein>
    <submittedName>
        <fullName evidence="1">Vignain-like</fullName>
    </submittedName>
</protein>
<evidence type="ECO:0000313" key="1">
    <source>
        <dbReference type="EMBL" id="RLN17391.1"/>
    </source>
</evidence>
<evidence type="ECO:0000313" key="2">
    <source>
        <dbReference type="Proteomes" id="UP000275267"/>
    </source>
</evidence>
<dbReference type="Gene3D" id="3.90.70.10">
    <property type="entry name" value="Cysteine proteinases"/>
    <property type="match status" value="1"/>
</dbReference>
<keyword evidence="2" id="KW-1185">Reference proteome</keyword>
<dbReference type="AlphaFoldDB" id="A0A3L6S8Y3"/>
<dbReference type="EMBL" id="PQIB02000005">
    <property type="protein sequence ID" value="RLN17391.1"/>
    <property type="molecule type" value="Genomic_DNA"/>
</dbReference>
<proteinExistence type="predicted"/>
<comment type="caution">
    <text evidence="1">The sequence shown here is derived from an EMBL/GenBank/DDBJ whole genome shotgun (WGS) entry which is preliminary data.</text>
</comment>
<organism evidence="1 2">
    <name type="scientific">Panicum miliaceum</name>
    <name type="common">Proso millet</name>
    <name type="synonym">Broomcorn millet</name>
    <dbReference type="NCBI Taxonomy" id="4540"/>
    <lineage>
        <taxon>Eukaryota</taxon>
        <taxon>Viridiplantae</taxon>
        <taxon>Streptophyta</taxon>
        <taxon>Embryophyta</taxon>
        <taxon>Tracheophyta</taxon>
        <taxon>Spermatophyta</taxon>
        <taxon>Magnoliopsida</taxon>
        <taxon>Liliopsida</taxon>
        <taxon>Poales</taxon>
        <taxon>Poaceae</taxon>
        <taxon>PACMAD clade</taxon>
        <taxon>Panicoideae</taxon>
        <taxon>Panicodae</taxon>
        <taxon>Paniceae</taxon>
        <taxon>Panicinae</taxon>
        <taxon>Panicum</taxon>
        <taxon>Panicum sect. Panicum</taxon>
    </lineage>
</organism>
<name>A0A3L6S8Y3_PANMI</name>
<dbReference type="InterPro" id="IPR038765">
    <property type="entry name" value="Papain-like_cys_pep_sf"/>
</dbReference>
<accession>A0A3L6S8Y3</accession>
<dbReference type="Proteomes" id="UP000275267">
    <property type="component" value="Unassembled WGS sequence"/>
</dbReference>
<gene>
    <name evidence="1" type="ORF">C2845_PM02G17760</name>
</gene>
<dbReference type="SUPFAM" id="SSF54001">
    <property type="entry name" value="Cysteine proteinases"/>
    <property type="match status" value="1"/>
</dbReference>